<dbReference type="PANTHER" id="PTHR43798">
    <property type="entry name" value="MONOACYLGLYCEROL LIPASE"/>
    <property type="match status" value="1"/>
</dbReference>
<organism evidence="2 3">
    <name type="scientific">Neolecta irregularis (strain DAH-3)</name>
    <dbReference type="NCBI Taxonomy" id="1198029"/>
    <lineage>
        <taxon>Eukaryota</taxon>
        <taxon>Fungi</taxon>
        <taxon>Dikarya</taxon>
        <taxon>Ascomycota</taxon>
        <taxon>Taphrinomycotina</taxon>
        <taxon>Neolectales</taxon>
        <taxon>Neolectaceae</taxon>
        <taxon>Neolecta</taxon>
    </lineage>
</organism>
<dbReference type="Proteomes" id="UP000186594">
    <property type="component" value="Unassembled WGS sequence"/>
</dbReference>
<dbReference type="AlphaFoldDB" id="A0A1U7LVC0"/>
<sequence>MNLPLTSLTTAILLYMAYKLLFPRAPRSPLIYLNSLSKEEKKSLPYSLDFFPNGEFIKSPYGYIRAYRFGPLDGKKVLFLHGISTPCPVFRDLANTSVESGFQVLLFDFFGRGYSDAPTDLPFDGRLHISQILAVLAHYQWNKFDIIGYSMGGAIATSFTSFFPTQVQKVILIAPAGLIPRTTIPLFSRIALSPFIPLSLVHSLFPPGQIESIKRSEEGRPFTDRIVETQSTFNPAIGWATLSSLRHSPLFDQEDMFRSLGNREVFVAWGREDTVTPITGLIRMKNLGHDLVLTRSRELCEAISEYLRG</sequence>
<dbReference type="Gene3D" id="3.40.50.1820">
    <property type="entry name" value="alpha/beta hydrolase"/>
    <property type="match status" value="1"/>
</dbReference>
<protein>
    <submittedName>
        <fullName evidence="2">Serine hydrolase-like protein</fullName>
    </submittedName>
</protein>
<dbReference type="InterPro" id="IPR000073">
    <property type="entry name" value="AB_hydrolase_1"/>
</dbReference>
<gene>
    <name evidence="2" type="ORF">NEOLI_000072</name>
</gene>
<dbReference type="GO" id="GO:0016787">
    <property type="term" value="F:hydrolase activity"/>
    <property type="evidence" value="ECO:0007669"/>
    <property type="project" value="UniProtKB-KW"/>
</dbReference>
<keyword evidence="2" id="KW-0378">Hydrolase</keyword>
<dbReference type="InterPro" id="IPR029058">
    <property type="entry name" value="AB_hydrolase_fold"/>
</dbReference>
<dbReference type="GO" id="GO:0016020">
    <property type="term" value="C:membrane"/>
    <property type="evidence" value="ECO:0007669"/>
    <property type="project" value="TreeGrafter"/>
</dbReference>
<dbReference type="OrthoDB" id="408373at2759"/>
<evidence type="ECO:0000259" key="1">
    <source>
        <dbReference type="Pfam" id="PF00561"/>
    </source>
</evidence>
<proteinExistence type="predicted"/>
<dbReference type="InterPro" id="IPR050266">
    <property type="entry name" value="AB_hydrolase_sf"/>
</dbReference>
<reference evidence="2 3" key="1">
    <citation type="submission" date="2016-04" db="EMBL/GenBank/DDBJ databases">
        <title>Evolutionary innovation and constraint leading to complex multicellularity in the Ascomycota.</title>
        <authorList>
            <person name="Cisse O."/>
            <person name="Nguyen A."/>
            <person name="Hewitt D.A."/>
            <person name="Jedd G."/>
            <person name="Stajich J.E."/>
        </authorList>
    </citation>
    <scope>NUCLEOTIDE SEQUENCE [LARGE SCALE GENOMIC DNA]</scope>
    <source>
        <strain evidence="2 3">DAH-3</strain>
    </source>
</reference>
<dbReference type="Pfam" id="PF00561">
    <property type="entry name" value="Abhydrolase_1"/>
    <property type="match status" value="1"/>
</dbReference>
<evidence type="ECO:0000313" key="2">
    <source>
        <dbReference type="EMBL" id="OLL26620.1"/>
    </source>
</evidence>
<accession>A0A1U7LVC0</accession>
<dbReference type="STRING" id="1198029.A0A1U7LVC0"/>
<feature type="domain" description="AB hydrolase-1" evidence="1">
    <location>
        <begin position="77"/>
        <end position="175"/>
    </location>
</feature>
<name>A0A1U7LVC0_NEOID</name>
<dbReference type="PANTHER" id="PTHR43798:SF33">
    <property type="entry name" value="HYDROLASE, PUTATIVE (AFU_ORTHOLOGUE AFUA_2G14860)-RELATED"/>
    <property type="match status" value="1"/>
</dbReference>
<keyword evidence="3" id="KW-1185">Reference proteome</keyword>
<dbReference type="EMBL" id="LXFE01000157">
    <property type="protein sequence ID" value="OLL26620.1"/>
    <property type="molecule type" value="Genomic_DNA"/>
</dbReference>
<dbReference type="SUPFAM" id="SSF53474">
    <property type="entry name" value="alpha/beta-Hydrolases"/>
    <property type="match status" value="1"/>
</dbReference>
<evidence type="ECO:0000313" key="3">
    <source>
        <dbReference type="Proteomes" id="UP000186594"/>
    </source>
</evidence>
<dbReference type="OMA" id="PAIGWAT"/>
<comment type="caution">
    <text evidence="2">The sequence shown here is derived from an EMBL/GenBank/DDBJ whole genome shotgun (WGS) entry which is preliminary data.</text>
</comment>
<dbReference type="PRINTS" id="PR00111">
    <property type="entry name" value="ABHYDROLASE"/>
</dbReference>